<evidence type="ECO:0000313" key="2">
    <source>
        <dbReference type="Proteomes" id="UP000066737"/>
    </source>
</evidence>
<reference evidence="2" key="1">
    <citation type="journal article" date="2016" name="Environ. Microbiol.">
        <title>The complete genome of a viable archaeum isolated from 123-million-year-old rock salt.</title>
        <authorList>
            <person name="Jaakkola S.T."/>
            <person name="Pfeiffer F."/>
            <person name="Ravantti J.J."/>
            <person name="Guo Q."/>
            <person name="Liu Y."/>
            <person name="Chen X."/>
            <person name="Ma H."/>
            <person name="Yang C."/>
            <person name="Oksanen H.M."/>
            <person name="Bamford D.H."/>
        </authorList>
    </citation>
    <scope>NUCLEOTIDE SEQUENCE</scope>
    <source>
        <strain evidence="2">JI20-1</strain>
    </source>
</reference>
<accession>A0A0U5H5L4</accession>
<sequence>MGQRCIACGEPAGYNRAVVDTVGGVRVGALCVNCERAEFGRSLERGRWRGVDGCAFCDRDGFYALPQWVPDCRRDDAALVSTVAYEVTEATATVCDEHLHALRDDPPRDDRTRK</sequence>
<protein>
    <submittedName>
        <fullName evidence="1">Uncharacterized protein</fullName>
    </submittedName>
</protein>
<dbReference type="STRING" id="1407499.HHUB_2535"/>
<evidence type="ECO:0000313" key="1">
    <source>
        <dbReference type="EMBL" id="CQH57426.1"/>
    </source>
</evidence>
<dbReference type="RefSeq" id="WP_059056972.1">
    <property type="nucleotide sequence ID" value="NZ_CEML01000001.1"/>
</dbReference>
<dbReference type="EMBL" id="LN831302">
    <property type="protein sequence ID" value="CQH57426.1"/>
    <property type="molecule type" value="Genomic_DNA"/>
</dbReference>
<dbReference type="AlphaFoldDB" id="A0A0U5H5L4"/>
<organism evidence="1 2">
    <name type="scientific">Halobacterium hubeiense</name>
    <dbReference type="NCBI Taxonomy" id="1407499"/>
    <lineage>
        <taxon>Archaea</taxon>
        <taxon>Methanobacteriati</taxon>
        <taxon>Methanobacteriota</taxon>
        <taxon>Stenosarchaea group</taxon>
        <taxon>Halobacteria</taxon>
        <taxon>Halobacteriales</taxon>
        <taxon>Halobacteriaceae</taxon>
        <taxon>Halobacterium</taxon>
    </lineage>
</organism>
<dbReference type="OrthoDB" id="275755at2157"/>
<keyword evidence="2" id="KW-1185">Reference proteome</keyword>
<dbReference type="GeneID" id="26659171"/>
<proteinExistence type="predicted"/>
<name>A0A0U5H5L4_9EURY</name>
<gene>
    <name evidence="1" type="ORF">HHUB_2535</name>
</gene>
<dbReference type="Proteomes" id="UP000066737">
    <property type="component" value="Chromosome I"/>
</dbReference>
<dbReference type="KEGG" id="hhb:Hhub_2535"/>